<sequence>MSLRFRLGWANVFILALLHLDTAAAYGSLFLFKGRPGWLNKPNPAVAKSLTPQFPGLCQRISRAHVTAAQPDKEFIDAVVIWNEVEPDLSSNAKIVVFYESGVCNVGDGAPITAIAILDQSHLQDMHVIDFASLPISLGYGTKAYKATTFEELQPILGDFNIADLQGSVLLYDNARGEYDGPFKGAITNIDTGLFNLLLSYNSADRTRFATDRAEAVLRRGRPLTSPERVNQHAIEQKILRTLAAAGMSSNLVDENTRVYFHNFFVKPKRSRDPVVGSRPRRKSIRPIVISDSPLADGQGLAANEVKVEEGYAEAKAETKEEKQEYLQAEVEGPEYNNGYQLYPEFGAKLEGNAEGEIVRDTKVEPNIPAEEPLVWPTSNFNMGFPPGNMNTAPYPNFLMPNNIPSYQVPYTTSYPGYIYNPYPAQILQQLGYLRGYDPQSIDPALVQAMASGQFSANPNQWHPYTYPVPNAGNANVGLDFGGSGNFNPYAQYNQYLTNLGQNFQTGRLNPAPQDTWINPDEPLSRAAETKQEDLSDEQIIAQAEQPSKQRRPNRRR</sequence>
<dbReference type="EMBL" id="JAQGDS010000002">
    <property type="protein sequence ID" value="KAJ6263636.1"/>
    <property type="molecule type" value="Genomic_DNA"/>
</dbReference>
<accession>A0AAD6NL95</accession>
<reference evidence="3" key="1">
    <citation type="submission" date="2023-01" db="EMBL/GenBank/DDBJ databases">
        <title>The chitinases involved in constricting ring structure development in the nematode-trapping fungus Drechslerella dactyloides.</title>
        <authorList>
            <person name="Wang R."/>
            <person name="Zhang L."/>
            <person name="Tang P."/>
            <person name="Li S."/>
            <person name="Liang L."/>
        </authorList>
    </citation>
    <scope>NUCLEOTIDE SEQUENCE</scope>
    <source>
        <strain evidence="3">YMF1.00031</strain>
    </source>
</reference>
<proteinExistence type="predicted"/>
<protein>
    <submittedName>
        <fullName evidence="3">Uncharacterized protein</fullName>
    </submittedName>
</protein>
<evidence type="ECO:0000256" key="2">
    <source>
        <dbReference type="SAM" id="SignalP"/>
    </source>
</evidence>
<evidence type="ECO:0000256" key="1">
    <source>
        <dbReference type="SAM" id="MobiDB-lite"/>
    </source>
</evidence>
<feature type="chain" id="PRO_5042202224" evidence="2">
    <location>
        <begin position="26"/>
        <end position="557"/>
    </location>
</feature>
<evidence type="ECO:0000313" key="3">
    <source>
        <dbReference type="EMBL" id="KAJ6263636.1"/>
    </source>
</evidence>
<dbReference type="Proteomes" id="UP001221413">
    <property type="component" value="Unassembled WGS sequence"/>
</dbReference>
<keyword evidence="2" id="KW-0732">Signal</keyword>
<feature type="signal peptide" evidence="2">
    <location>
        <begin position="1"/>
        <end position="25"/>
    </location>
</feature>
<gene>
    <name evidence="3" type="ORF">Dda_2204</name>
</gene>
<comment type="caution">
    <text evidence="3">The sequence shown here is derived from an EMBL/GenBank/DDBJ whole genome shotgun (WGS) entry which is preliminary data.</text>
</comment>
<feature type="region of interest" description="Disordered" evidence="1">
    <location>
        <begin position="504"/>
        <end position="557"/>
    </location>
</feature>
<name>A0AAD6NL95_DREDA</name>
<keyword evidence="4" id="KW-1185">Reference proteome</keyword>
<dbReference type="AlphaFoldDB" id="A0AAD6NL95"/>
<evidence type="ECO:0000313" key="4">
    <source>
        <dbReference type="Proteomes" id="UP001221413"/>
    </source>
</evidence>
<organism evidence="3 4">
    <name type="scientific">Drechslerella dactyloides</name>
    <name type="common">Nematode-trapping fungus</name>
    <name type="synonym">Arthrobotrys dactyloides</name>
    <dbReference type="NCBI Taxonomy" id="74499"/>
    <lineage>
        <taxon>Eukaryota</taxon>
        <taxon>Fungi</taxon>
        <taxon>Dikarya</taxon>
        <taxon>Ascomycota</taxon>
        <taxon>Pezizomycotina</taxon>
        <taxon>Orbiliomycetes</taxon>
        <taxon>Orbiliales</taxon>
        <taxon>Orbiliaceae</taxon>
        <taxon>Drechslerella</taxon>
    </lineage>
</organism>